<dbReference type="Pfam" id="PF07244">
    <property type="entry name" value="POTRA"/>
    <property type="match status" value="1"/>
</dbReference>
<dbReference type="Pfam" id="PF01103">
    <property type="entry name" value="Omp85"/>
    <property type="match status" value="1"/>
</dbReference>
<evidence type="ECO:0000256" key="3">
    <source>
        <dbReference type="ARBA" id="ARBA00022452"/>
    </source>
</evidence>
<evidence type="ECO:0000313" key="12">
    <source>
        <dbReference type="Proteomes" id="UP001634393"/>
    </source>
</evidence>
<evidence type="ECO:0000256" key="1">
    <source>
        <dbReference type="ARBA" id="ARBA00004374"/>
    </source>
</evidence>
<dbReference type="InterPro" id="IPR000184">
    <property type="entry name" value="Bac_surfAg_D15"/>
</dbReference>
<dbReference type="AlphaFoldDB" id="A0ABD3TNX7"/>
<comment type="similarity">
    <text evidence="2">Belongs to the SAM50/omp85 family.</text>
</comment>
<evidence type="ECO:0000256" key="6">
    <source>
        <dbReference type="ARBA" id="ARBA00023136"/>
    </source>
</evidence>
<keyword evidence="4" id="KW-0812">Transmembrane</keyword>
<evidence type="ECO:0000256" key="2">
    <source>
        <dbReference type="ARBA" id="ARBA00010913"/>
    </source>
</evidence>
<dbReference type="PANTHER" id="PTHR12815:SF18">
    <property type="entry name" value="SORTING AND ASSEMBLY MACHINERY COMPONENT 50 HOMOLOG"/>
    <property type="match status" value="1"/>
</dbReference>
<feature type="compositionally biased region" description="Polar residues" evidence="8">
    <location>
        <begin position="43"/>
        <end position="54"/>
    </location>
</feature>
<proteinExistence type="inferred from homology"/>
<feature type="region of interest" description="Disordered" evidence="8">
    <location>
        <begin position="1"/>
        <end position="54"/>
    </location>
</feature>
<keyword evidence="5" id="KW-0934">Plastid</keyword>
<dbReference type="GO" id="GO:0009707">
    <property type="term" value="C:chloroplast outer membrane"/>
    <property type="evidence" value="ECO:0007669"/>
    <property type="project" value="UniProtKB-SubCell"/>
</dbReference>
<feature type="domain" description="Bacterial surface antigen (D15)" evidence="9">
    <location>
        <begin position="181"/>
        <end position="524"/>
    </location>
</feature>
<keyword evidence="12" id="KW-1185">Reference proteome</keyword>
<gene>
    <name evidence="11" type="ORF">ACJIZ3_022359</name>
</gene>
<comment type="subcellular location">
    <subcellularLocation>
        <location evidence="1">Mitochondrion outer membrane</location>
        <topology evidence="1">Multi-pass membrane protein</topology>
    </subcellularLocation>
    <subcellularLocation>
        <location evidence="7">Plastid</location>
        <location evidence="7">Chloroplast outer membrane</location>
    </subcellularLocation>
</comment>
<evidence type="ECO:0000256" key="8">
    <source>
        <dbReference type="SAM" id="MobiDB-lite"/>
    </source>
</evidence>
<dbReference type="Proteomes" id="UP001634393">
    <property type="component" value="Unassembled WGS sequence"/>
</dbReference>
<feature type="compositionally biased region" description="Acidic residues" evidence="8">
    <location>
        <begin position="15"/>
        <end position="42"/>
    </location>
</feature>
<dbReference type="Gene3D" id="2.40.160.50">
    <property type="entry name" value="membrane protein fhac: a member of the omp85/tpsb transporter family"/>
    <property type="match status" value="1"/>
</dbReference>
<dbReference type="GO" id="GO:0005741">
    <property type="term" value="C:mitochondrial outer membrane"/>
    <property type="evidence" value="ECO:0007669"/>
    <property type="project" value="UniProtKB-SubCell"/>
</dbReference>
<dbReference type="FunFam" id="2.40.160.50:FF:000005">
    <property type="entry name" value="Outer membrane OMP85 family protein"/>
    <property type="match status" value="1"/>
</dbReference>
<dbReference type="Gene3D" id="3.10.20.310">
    <property type="entry name" value="membrane protein fhac"/>
    <property type="match status" value="1"/>
</dbReference>
<evidence type="ECO:0000313" key="11">
    <source>
        <dbReference type="EMBL" id="KAL3837768.1"/>
    </source>
</evidence>
<sequence length="527" mass="58164">MESDSESEPKSTFPDQEDLDELEDENYDNDEDEEEEEEEEENSNSPPSKAQIQAEQVKMESLLRRLSTERVPLRVHDVIIKGNVRTKDSLIESEVEAILKEATSFKQLLRAASVANARLRRLDIFESVNITLEAGPPELPGTANVVVEVKESKNPLTGDFGVYSKPEARSWSAEASLKLKNMLGYGDIWDGSLAYGWGQASEISTGVSLPKFKALSTPLSARISLLSQDWLKFSSYKERALGLSLGLLSTEKHDLSYNLSWRTLTDPSQMSSHTVRRQLGHNLLSALKYTFKIDSRDSPVRPTRGHAFVFTTQIGGLFPDVRSLRFIRQEFDLRYAIPLGFYRAALNFGVSSGVLFPWGSGSLSTPSCLADRFFMGGSASPVCSLTGPTSLLGFKARGVGPAEPRRVLKDNSGDGSSNDSGVDHVGGDLAVTAFADLSFDFPFRAFREAGIHGHAFACTGTLSRMTENAFRGFSFSKFRDSLRSSVGFGIVVPTKLFRMEVNYVHILKQHEHDQGKTGIQFGFSSPL</sequence>
<evidence type="ECO:0000256" key="7">
    <source>
        <dbReference type="ARBA" id="ARBA00024013"/>
    </source>
</evidence>
<protein>
    <recommendedName>
        <fullName evidence="13">Bacterial surface antigen (D15) domain-containing protein</fullName>
    </recommendedName>
</protein>
<evidence type="ECO:0000259" key="9">
    <source>
        <dbReference type="Pfam" id="PF01103"/>
    </source>
</evidence>
<evidence type="ECO:0000259" key="10">
    <source>
        <dbReference type="Pfam" id="PF07244"/>
    </source>
</evidence>
<keyword evidence="5" id="KW-1002">Plastid outer membrane</keyword>
<dbReference type="PANTHER" id="PTHR12815">
    <property type="entry name" value="SORTING AND ASSEMBLY MACHINERY SAMM50 PROTEIN FAMILY MEMBER"/>
    <property type="match status" value="1"/>
</dbReference>
<comment type="caution">
    <text evidence="11">The sequence shown here is derived from an EMBL/GenBank/DDBJ whole genome shotgun (WGS) entry which is preliminary data.</text>
</comment>
<keyword evidence="3" id="KW-1134">Transmembrane beta strand</keyword>
<name>A0ABD3TNX7_9LAMI</name>
<keyword evidence="6" id="KW-0472">Membrane</keyword>
<organism evidence="11 12">
    <name type="scientific">Penstemon smallii</name>
    <dbReference type="NCBI Taxonomy" id="265156"/>
    <lineage>
        <taxon>Eukaryota</taxon>
        <taxon>Viridiplantae</taxon>
        <taxon>Streptophyta</taxon>
        <taxon>Embryophyta</taxon>
        <taxon>Tracheophyta</taxon>
        <taxon>Spermatophyta</taxon>
        <taxon>Magnoliopsida</taxon>
        <taxon>eudicotyledons</taxon>
        <taxon>Gunneridae</taxon>
        <taxon>Pentapetalae</taxon>
        <taxon>asterids</taxon>
        <taxon>lamiids</taxon>
        <taxon>Lamiales</taxon>
        <taxon>Plantaginaceae</taxon>
        <taxon>Cheloneae</taxon>
        <taxon>Penstemon</taxon>
    </lineage>
</organism>
<evidence type="ECO:0008006" key="13">
    <source>
        <dbReference type="Google" id="ProtNLM"/>
    </source>
</evidence>
<dbReference type="FunFam" id="3.10.20.310:FF:000016">
    <property type="entry name" value="Outer membrane OMP85 family protein"/>
    <property type="match status" value="1"/>
</dbReference>
<dbReference type="InterPro" id="IPR039910">
    <property type="entry name" value="D15-like"/>
</dbReference>
<accession>A0ABD3TNX7</accession>
<feature type="domain" description="POTRA" evidence="10">
    <location>
        <begin position="74"/>
        <end position="151"/>
    </location>
</feature>
<reference evidence="11 12" key="1">
    <citation type="submission" date="2024-12" db="EMBL/GenBank/DDBJ databases">
        <title>The unique morphological basis and parallel evolutionary history of personate flowers in Penstemon.</title>
        <authorList>
            <person name="Depatie T.H."/>
            <person name="Wessinger C.A."/>
        </authorList>
    </citation>
    <scope>NUCLEOTIDE SEQUENCE [LARGE SCALE GENOMIC DNA]</scope>
    <source>
        <strain evidence="11">WTNN_2</strain>
        <tissue evidence="11">Leaf</tissue>
    </source>
</reference>
<evidence type="ECO:0000256" key="5">
    <source>
        <dbReference type="ARBA" id="ARBA00022805"/>
    </source>
</evidence>
<dbReference type="InterPro" id="IPR010827">
    <property type="entry name" value="BamA/TamA_POTRA"/>
</dbReference>
<dbReference type="EMBL" id="JBJXBP010000003">
    <property type="protein sequence ID" value="KAL3837768.1"/>
    <property type="molecule type" value="Genomic_DNA"/>
</dbReference>
<evidence type="ECO:0000256" key="4">
    <source>
        <dbReference type="ARBA" id="ARBA00022692"/>
    </source>
</evidence>